<dbReference type="SMART" id="SM00849">
    <property type="entry name" value="Lactamase_B"/>
    <property type="match status" value="1"/>
</dbReference>
<dbReference type="EMBL" id="BAABQU010000007">
    <property type="protein sequence ID" value="GAA5439295.1"/>
    <property type="molecule type" value="Genomic_DNA"/>
</dbReference>
<dbReference type="Gene3D" id="3.60.15.10">
    <property type="entry name" value="Ribonuclease Z/Hydroxyacylglutathione hydrolase-like"/>
    <property type="match status" value="1"/>
</dbReference>
<dbReference type="PANTHER" id="PTHR42663:SF6">
    <property type="entry name" value="HYDROLASE C777.06C-RELATED"/>
    <property type="match status" value="1"/>
</dbReference>
<proteinExistence type="predicted"/>
<dbReference type="InterPro" id="IPR036866">
    <property type="entry name" value="RibonucZ/Hydroxyglut_hydro"/>
</dbReference>
<keyword evidence="3" id="KW-1185">Reference proteome</keyword>
<protein>
    <submittedName>
        <fullName evidence="2">Ribonuclease BN</fullName>
    </submittedName>
</protein>
<dbReference type="PANTHER" id="PTHR42663">
    <property type="entry name" value="HYDROLASE C777.06C-RELATED-RELATED"/>
    <property type="match status" value="1"/>
</dbReference>
<organism evidence="2 3">
    <name type="scientific">Deinococcus caeni</name>
    <dbReference type="NCBI Taxonomy" id="569127"/>
    <lineage>
        <taxon>Bacteria</taxon>
        <taxon>Thermotogati</taxon>
        <taxon>Deinococcota</taxon>
        <taxon>Deinococci</taxon>
        <taxon>Deinococcales</taxon>
        <taxon>Deinococcaceae</taxon>
        <taxon>Deinococcus</taxon>
    </lineage>
</organism>
<evidence type="ECO:0000313" key="2">
    <source>
        <dbReference type="EMBL" id="GAA5439295.1"/>
    </source>
</evidence>
<dbReference type="Proteomes" id="UP001423409">
    <property type="component" value="Unassembled WGS sequence"/>
</dbReference>
<reference evidence="2 3" key="1">
    <citation type="submission" date="2024-02" db="EMBL/GenBank/DDBJ databases">
        <title>Deinococcus caeni NBRC 101312.</title>
        <authorList>
            <person name="Ichikawa N."/>
            <person name="Katano-Makiyama Y."/>
            <person name="Hidaka K."/>
        </authorList>
    </citation>
    <scope>NUCLEOTIDE SEQUENCE [LARGE SCALE GENOMIC DNA]</scope>
    <source>
        <strain evidence="2 3">NBRC 101312</strain>
    </source>
</reference>
<sequence length="310" mass="32490">MTGPHPPDPAQTDTLTLLGTGDSKGVPRFWCACPVCTEARGLDGRPGVNRRTRTATLLRSGARSALLDAGPDTHAGLARLPGPLVPDAVFISHAHNDHLLGLGDLLDYVRYADGRLRVYAPPEVVPQIAARFPYAFPAGGAGPVRPIPPQGVPVGEVTVRAFRVPHGANGHSHAYRLDRPARAGGEGWSAAVVTDAIGIPPELARTWLRGPGGAGLDTLLLGTSFEDESGAPLSGRSVYDVREALTLPWAQAAGQVVLTHLSHGVDVRRAGHLPPGWQYAHDDLTVPLAAATRPSAALAAGRPARPQQEP</sequence>
<dbReference type="SUPFAM" id="SSF56281">
    <property type="entry name" value="Metallo-hydrolase/oxidoreductase"/>
    <property type="match status" value="1"/>
</dbReference>
<name>A0ABP9UCD7_9DEIO</name>
<comment type="caution">
    <text evidence="2">The sequence shown here is derived from an EMBL/GenBank/DDBJ whole genome shotgun (WGS) entry which is preliminary data.</text>
</comment>
<accession>A0ABP9UCD7</accession>
<feature type="domain" description="Metallo-beta-lactamase" evidence="1">
    <location>
        <begin position="52"/>
        <end position="236"/>
    </location>
</feature>
<evidence type="ECO:0000259" key="1">
    <source>
        <dbReference type="SMART" id="SM00849"/>
    </source>
</evidence>
<evidence type="ECO:0000313" key="3">
    <source>
        <dbReference type="Proteomes" id="UP001423409"/>
    </source>
</evidence>
<dbReference type="CDD" id="cd16279">
    <property type="entry name" value="metallo-hydrolase-like_MBL-fold"/>
    <property type="match status" value="1"/>
</dbReference>
<dbReference type="RefSeq" id="WP_345442375.1">
    <property type="nucleotide sequence ID" value="NZ_BAABQU010000007.1"/>
</dbReference>
<dbReference type="InterPro" id="IPR001279">
    <property type="entry name" value="Metallo-B-lactamas"/>
</dbReference>
<dbReference type="Pfam" id="PF12706">
    <property type="entry name" value="Lactamase_B_2"/>
    <property type="match status" value="1"/>
</dbReference>
<gene>
    <name evidence="2" type="primary">rbn_2</name>
    <name evidence="2" type="ORF">Dcae01_00794</name>
</gene>